<keyword evidence="2" id="KW-1185">Reference proteome</keyword>
<protein>
    <submittedName>
        <fullName evidence="1">Uncharacterized protein</fullName>
    </submittedName>
</protein>
<reference evidence="1" key="1">
    <citation type="submission" date="2020-09" db="EMBL/GenBank/DDBJ databases">
        <authorList>
            <person name="Kikuchi T."/>
        </authorList>
    </citation>
    <scope>NUCLEOTIDE SEQUENCE</scope>
    <source>
        <strain evidence="1">SH1</strain>
    </source>
</reference>
<dbReference type="EMBL" id="CAJFDH010000003">
    <property type="protein sequence ID" value="CAD5217037.1"/>
    <property type="molecule type" value="Genomic_DNA"/>
</dbReference>
<evidence type="ECO:0000313" key="2">
    <source>
        <dbReference type="Proteomes" id="UP000614601"/>
    </source>
</evidence>
<organism evidence="1 2">
    <name type="scientific">Bursaphelenchus okinawaensis</name>
    <dbReference type="NCBI Taxonomy" id="465554"/>
    <lineage>
        <taxon>Eukaryota</taxon>
        <taxon>Metazoa</taxon>
        <taxon>Ecdysozoa</taxon>
        <taxon>Nematoda</taxon>
        <taxon>Chromadorea</taxon>
        <taxon>Rhabditida</taxon>
        <taxon>Tylenchina</taxon>
        <taxon>Tylenchomorpha</taxon>
        <taxon>Aphelenchoidea</taxon>
        <taxon>Aphelenchoididae</taxon>
        <taxon>Bursaphelenchus</taxon>
    </lineage>
</organism>
<sequence>MDKLLYVLSSVGQSYPRIFFTGILGGMGLELFKIHFQAGGINYYKVFRRNNLQRELEGYEEDLIETEKTLIKFAKSKGIDVPDDE</sequence>
<dbReference type="AlphaFoldDB" id="A0A811KPP8"/>
<name>A0A811KPP8_9BILA</name>
<comment type="caution">
    <text evidence="1">The sequence shown here is derived from an EMBL/GenBank/DDBJ whole genome shotgun (WGS) entry which is preliminary data.</text>
</comment>
<accession>A0A811KPP8</accession>
<dbReference type="OrthoDB" id="5783455at2759"/>
<dbReference type="Proteomes" id="UP000614601">
    <property type="component" value="Unassembled WGS sequence"/>
</dbReference>
<dbReference type="Proteomes" id="UP000783686">
    <property type="component" value="Unassembled WGS sequence"/>
</dbReference>
<dbReference type="EMBL" id="CAJFCW020000003">
    <property type="protein sequence ID" value="CAG9106999.1"/>
    <property type="molecule type" value="Genomic_DNA"/>
</dbReference>
<evidence type="ECO:0000313" key="1">
    <source>
        <dbReference type="EMBL" id="CAD5217037.1"/>
    </source>
</evidence>
<proteinExistence type="predicted"/>
<gene>
    <name evidence="1" type="ORF">BOKJ2_LOCUS6887</name>
</gene>